<feature type="domain" description="TGS" evidence="4">
    <location>
        <begin position="288"/>
        <end position="366"/>
    </location>
</feature>
<evidence type="ECO:0000259" key="3">
    <source>
        <dbReference type="PROSITE" id="PS51710"/>
    </source>
</evidence>
<accession>A0A2P6U0D4</accession>
<dbReference type="GO" id="GO:0003924">
    <property type="term" value="F:GTPase activity"/>
    <property type="evidence" value="ECO:0007669"/>
    <property type="project" value="InterPro"/>
</dbReference>
<dbReference type="Proteomes" id="UP000239899">
    <property type="component" value="Unassembled WGS sequence"/>
</dbReference>
<dbReference type="PANTHER" id="PTHR43127">
    <property type="entry name" value="DEVELOPMENTALLY-REGULATED GTP-BINDING PROTEIN 2"/>
    <property type="match status" value="1"/>
</dbReference>
<dbReference type="CDD" id="cd01896">
    <property type="entry name" value="DRG"/>
    <property type="match status" value="1"/>
</dbReference>
<evidence type="ECO:0000256" key="2">
    <source>
        <dbReference type="ARBA" id="ARBA00023134"/>
    </source>
</evidence>
<evidence type="ECO:0000313" key="5">
    <source>
        <dbReference type="EMBL" id="PRW59785.1"/>
    </source>
</evidence>
<keyword evidence="6" id="KW-1185">Reference proteome</keyword>
<dbReference type="GO" id="GO:0005525">
    <property type="term" value="F:GTP binding"/>
    <property type="evidence" value="ECO:0007669"/>
    <property type="project" value="UniProtKB-KW"/>
</dbReference>
<dbReference type="OrthoDB" id="603at2759"/>
<reference evidence="5 6" key="1">
    <citation type="journal article" date="2018" name="Plant J.">
        <title>Genome sequences of Chlorella sorokiniana UTEX 1602 and Micractinium conductrix SAG 241.80: implications to maltose excretion by a green alga.</title>
        <authorList>
            <person name="Arriola M.B."/>
            <person name="Velmurugan N."/>
            <person name="Zhang Y."/>
            <person name="Plunkett M.H."/>
            <person name="Hondzo H."/>
            <person name="Barney B.M."/>
        </authorList>
    </citation>
    <scope>NUCLEOTIDE SEQUENCE [LARGE SCALE GENOMIC DNA]</scope>
    <source>
        <strain evidence="6">UTEX 1602</strain>
    </source>
</reference>
<organism evidence="5 6">
    <name type="scientific">Chlorella sorokiniana</name>
    <name type="common">Freshwater green alga</name>
    <dbReference type="NCBI Taxonomy" id="3076"/>
    <lineage>
        <taxon>Eukaryota</taxon>
        <taxon>Viridiplantae</taxon>
        <taxon>Chlorophyta</taxon>
        <taxon>core chlorophytes</taxon>
        <taxon>Trebouxiophyceae</taxon>
        <taxon>Chlorellales</taxon>
        <taxon>Chlorellaceae</taxon>
        <taxon>Chlorella clade</taxon>
        <taxon>Chlorella</taxon>
    </lineage>
</organism>
<keyword evidence="2" id="KW-0342">GTP-binding</keyword>
<dbReference type="NCBIfam" id="TIGR00231">
    <property type="entry name" value="small_GTP"/>
    <property type="match status" value="1"/>
</dbReference>
<dbReference type="SUPFAM" id="SSF52540">
    <property type="entry name" value="P-loop containing nucleoside triphosphate hydrolases"/>
    <property type="match status" value="1"/>
</dbReference>
<dbReference type="InterPro" id="IPR045001">
    <property type="entry name" value="DRG"/>
</dbReference>
<sequence length="400" mass="45131">MGILEKIKEIEFEMGRTQKNKATEYHLGQLKAKLAKLRTQLQEPSGKGGASGEGFEVQKYGDGRVALIGFPSVGKSTLLTELTGTSSEAAGYEFTTLTCIPGVIHYNDAKIQLLDLPGIIEGAAEGRGRGRQVIAVCKSADLLLMVLDAGKPHYHREILTRELEAVGMRLNRSPPNITFRKKKTGGITINSMVQLTRMDERMVQRILQEYKIHNCDLLFKEDCSVDDLIDVIEGNRRYVKCLYVYNKMDICSMEEVDEIARRPYSIPISCYLKLNFDGLLARIWEMMGLVRVYTKKVGHKPDFGDPVVLSEDRGGTSIRHFCEMIHKSLVPQFQYALVWGTSSKHMPQRCGLSHKLEDEDVVQIVKKKVQVGDDARGRFSQAGKEYVRTVDRVKKEKLKT</sequence>
<dbReference type="InterPro" id="IPR006074">
    <property type="entry name" value="GTP1-OBG_CS"/>
</dbReference>
<evidence type="ECO:0000256" key="1">
    <source>
        <dbReference type="ARBA" id="ARBA00022741"/>
    </source>
</evidence>
<name>A0A2P6U0D4_CHLSO</name>
<protein>
    <submittedName>
        <fullName evidence="5">Developmentally-regulated G-2</fullName>
    </submittedName>
</protein>
<comment type="caution">
    <text evidence="5">The sequence shown here is derived from an EMBL/GenBank/DDBJ whole genome shotgun (WGS) entry which is preliminary data.</text>
</comment>
<dbReference type="Pfam" id="PF02824">
    <property type="entry name" value="TGS"/>
    <property type="match status" value="1"/>
</dbReference>
<dbReference type="Gene3D" id="3.10.20.30">
    <property type="match status" value="1"/>
</dbReference>
<keyword evidence="1" id="KW-0547">Nucleotide-binding</keyword>
<gene>
    <name evidence="5" type="ORF">C2E21_1801</name>
</gene>
<dbReference type="InterPro" id="IPR004095">
    <property type="entry name" value="TGS"/>
</dbReference>
<dbReference type="InterPro" id="IPR012675">
    <property type="entry name" value="Beta-grasp_dom_sf"/>
</dbReference>
<dbReference type="InterPro" id="IPR027417">
    <property type="entry name" value="P-loop_NTPase"/>
</dbReference>
<evidence type="ECO:0000259" key="4">
    <source>
        <dbReference type="PROSITE" id="PS51880"/>
    </source>
</evidence>
<dbReference type="STRING" id="3076.A0A2P6U0D4"/>
<feature type="domain" description="OBG-type G" evidence="3">
    <location>
        <begin position="63"/>
        <end position="288"/>
    </location>
</feature>
<dbReference type="PROSITE" id="PS00905">
    <property type="entry name" value="GTP1_OBG"/>
    <property type="match status" value="1"/>
</dbReference>
<dbReference type="SUPFAM" id="SSF81271">
    <property type="entry name" value="TGS-like"/>
    <property type="match status" value="1"/>
</dbReference>
<dbReference type="InterPro" id="IPR031167">
    <property type="entry name" value="G_OBG"/>
</dbReference>
<proteinExistence type="predicted"/>
<dbReference type="FunFam" id="3.10.20.30:FF:000003">
    <property type="entry name" value="Developmentally-regulated GTP-binding protein 1"/>
    <property type="match status" value="1"/>
</dbReference>
<dbReference type="EMBL" id="LHPG02000003">
    <property type="protein sequence ID" value="PRW59785.1"/>
    <property type="molecule type" value="Genomic_DNA"/>
</dbReference>
<evidence type="ECO:0000313" key="6">
    <source>
        <dbReference type="Proteomes" id="UP000239899"/>
    </source>
</evidence>
<dbReference type="AlphaFoldDB" id="A0A2P6U0D4"/>
<dbReference type="Gene3D" id="6.10.140.1070">
    <property type="match status" value="2"/>
</dbReference>
<dbReference type="PRINTS" id="PR00326">
    <property type="entry name" value="GTP1OBG"/>
</dbReference>
<dbReference type="InterPro" id="IPR005225">
    <property type="entry name" value="Small_GTP-bd"/>
</dbReference>
<dbReference type="Pfam" id="PF16897">
    <property type="entry name" value="MMR_HSR1_Xtn"/>
    <property type="match status" value="1"/>
</dbReference>
<dbReference type="InterPro" id="IPR031662">
    <property type="entry name" value="GTP-binding_2"/>
</dbReference>
<dbReference type="PROSITE" id="PS51710">
    <property type="entry name" value="G_OBG"/>
    <property type="match status" value="1"/>
</dbReference>
<dbReference type="Pfam" id="PF01926">
    <property type="entry name" value="MMR_HSR1"/>
    <property type="match status" value="1"/>
</dbReference>
<dbReference type="PROSITE" id="PS51880">
    <property type="entry name" value="TGS"/>
    <property type="match status" value="1"/>
</dbReference>
<dbReference type="InterPro" id="IPR012676">
    <property type="entry name" value="TGS-like"/>
</dbReference>
<dbReference type="FunFam" id="3.40.50.300:FF:001436">
    <property type="entry name" value="Developmentally-regulated GTP-binding protein"/>
    <property type="match status" value="1"/>
</dbReference>
<dbReference type="InterPro" id="IPR006073">
    <property type="entry name" value="GTP-bd"/>
</dbReference>